<evidence type="ECO:0000313" key="2">
    <source>
        <dbReference type="Proteomes" id="UP000287296"/>
    </source>
</evidence>
<name>A0A429X2R9_SIMTE</name>
<organism evidence="1 2">
    <name type="scientific">Siminovitchia terrae</name>
    <name type="common">Bacillus terrae</name>
    <dbReference type="NCBI Taxonomy" id="1914933"/>
    <lineage>
        <taxon>Bacteria</taxon>
        <taxon>Bacillati</taxon>
        <taxon>Bacillota</taxon>
        <taxon>Bacilli</taxon>
        <taxon>Bacillales</taxon>
        <taxon>Bacillaceae</taxon>
        <taxon>Siminovitchia</taxon>
    </lineage>
</organism>
<dbReference type="AlphaFoldDB" id="A0A429X2R9"/>
<dbReference type="RefSeq" id="WP_120118316.1">
    <property type="nucleotide sequence ID" value="NZ_QYTW02000030.1"/>
</dbReference>
<proteinExistence type="predicted"/>
<comment type="caution">
    <text evidence="1">The sequence shown here is derived from an EMBL/GenBank/DDBJ whole genome shotgun (WGS) entry which is preliminary data.</text>
</comment>
<reference evidence="1 2" key="1">
    <citation type="submission" date="2018-12" db="EMBL/GenBank/DDBJ databases">
        <authorList>
            <person name="Sun L."/>
            <person name="Chen Z."/>
        </authorList>
    </citation>
    <scope>NUCLEOTIDE SEQUENCE [LARGE SCALE GENOMIC DNA]</scope>
    <source>
        <strain evidence="1 2">LMG 29736</strain>
    </source>
</reference>
<protein>
    <submittedName>
        <fullName evidence="1">Uncharacterized protein</fullName>
    </submittedName>
</protein>
<accession>A0A429X2R9</accession>
<evidence type="ECO:0000313" key="1">
    <source>
        <dbReference type="EMBL" id="RST57668.1"/>
    </source>
</evidence>
<dbReference type="Proteomes" id="UP000287296">
    <property type="component" value="Unassembled WGS sequence"/>
</dbReference>
<gene>
    <name evidence="1" type="ORF">D5F11_021650</name>
</gene>
<sequence>MSKKSVNFIQVIKNDMSEVNNRGVVKVNYKALNKLLEEHERLSSYHGDIDLGIEDGGIESYGNETLTVNYKTLSELVKNYEILKKD</sequence>
<dbReference type="EMBL" id="QYTW02000030">
    <property type="protein sequence ID" value="RST57668.1"/>
    <property type="molecule type" value="Genomic_DNA"/>
</dbReference>